<evidence type="ECO:0000256" key="1">
    <source>
        <dbReference type="SAM" id="MobiDB-lite"/>
    </source>
</evidence>
<reference evidence="2 3" key="1">
    <citation type="submission" date="2019-06" db="EMBL/GenBank/DDBJ databases">
        <title>A chromosome-scale genome assembly of the striped catfish, Pangasianodon hypophthalmus.</title>
        <authorList>
            <person name="Wen M."/>
            <person name="Zahm M."/>
            <person name="Roques C."/>
            <person name="Cabau C."/>
            <person name="Klopp C."/>
            <person name="Donnadieu C."/>
            <person name="Jouanno E."/>
            <person name="Avarre J.-C."/>
            <person name="Campet M."/>
            <person name="Ha T.T.T."/>
            <person name="Dugue R."/>
            <person name="Lampietro C."/>
            <person name="Louis A."/>
            <person name="Herpin A."/>
            <person name="Echchiki A."/>
            <person name="Berthelot C."/>
            <person name="Parey E."/>
            <person name="Roest-Crollius H."/>
            <person name="Braasch I."/>
            <person name="Postlethwait J."/>
            <person name="Bobe J."/>
            <person name="Montfort J."/>
            <person name="Bouchez O."/>
            <person name="Begum T."/>
            <person name="Schartl M."/>
            <person name="Guiguen Y."/>
        </authorList>
    </citation>
    <scope>NUCLEOTIDE SEQUENCE [LARGE SCALE GENOMIC DNA]</scope>
    <source>
        <strain evidence="2 3">Indonesia</strain>
        <tissue evidence="2">Blood</tissue>
    </source>
</reference>
<dbReference type="EMBL" id="VFJC01000020">
    <property type="protein sequence ID" value="KAB5540047.1"/>
    <property type="molecule type" value="Genomic_DNA"/>
</dbReference>
<evidence type="ECO:0000313" key="2">
    <source>
        <dbReference type="EMBL" id="KAB5540047.1"/>
    </source>
</evidence>
<name>A0A5N5LBI2_PANHP</name>
<proteinExistence type="predicted"/>
<organism evidence="2 3">
    <name type="scientific">Pangasianodon hypophthalmus</name>
    <name type="common">Striped catfish</name>
    <name type="synonym">Helicophagus hypophthalmus</name>
    <dbReference type="NCBI Taxonomy" id="310915"/>
    <lineage>
        <taxon>Eukaryota</taxon>
        <taxon>Metazoa</taxon>
        <taxon>Chordata</taxon>
        <taxon>Craniata</taxon>
        <taxon>Vertebrata</taxon>
        <taxon>Euteleostomi</taxon>
        <taxon>Actinopterygii</taxon>
        <taxon>Neopterygii</taxon>
        <taxon>Teleostei</taxon>
        <taxon>Ostariophysi</taxon>
        <taxon>Siluriformes</taxon>
        <taxon>Pangasiidae</taxon>
        <taxon>Pangasianodon</taxon>
    </lineage>
</organism>
<evidence type="ECO:0000313" key="3">
    <source>
        <dbReference type="Proteomes" id="UP000327468"/>
    </source>
</evidence>
<gene>
    <name evidence="2" type="ORF">PHYPO_G00096830</name>
</gene>
<protein>
    <submittedName>
        <fullName evidence="2">Uncharacterized protein</fullName>
    </submittedName>
</protein>
<dbReference type="Proteomes" id="UP000327468">
    <property type="component" value="Chromosome 19"/>
</dbReference>
<sequence length="198" mass="21344">MPLRCPDHPSSPVKNALLELALLESAKHLIRKRKLRAVFVSGAYEKLSDNIPRRTPVKVGIQLFGSQRHPEQNSQSALSAAEAVCEPERGRKTHPRRLDLTAAASLLQAQLFPCVKDGQRGVTSSSSRHRTLSTSVPEPHGASLRARTLRLSSPDTPALKSSPWISPTTGVSTCCSTSCSSSSCCCSCSFWSSSCDLS</sequence>
<accession>A0A5N5LBI2</accession>
<feature type="region of interest" description="Disordered" evidence="1">
    <location>
        <begin position="118"/>
        <end position="144"/>
    </location>
</feature>
<comment type="caution">
    <text evidence="2">The sequence shown here is derived from an EMBL/GenBank/DDBJ whole genome shotgun (WGS) entry which is preliminary data.</text>
</comment>
<dbReference type="AlphaFoldDB" id="A0A5N5LBI2"/>
<keyword evidence="3" id="KW-1185">Reference proteome</keyword>